<proteinExistence type="predicted"/>
<evidence type="ECO:0000313" key="3">
    <source>
        <dbReference type="Proteomes" id="UP001365542"/>
    </source>
</evidence>
<dbReference type="Pfam" id="PF03372">
    <property type="entry name" value="Exo_endo_phos"/>
    <property type="match status" value="1"/>
</dbReference>
<comment type="caution">
    <text evidence="2">The sequence shown here is derived from an EMBL/GenBank/DDBJ whole genome shotgun (WGS) entry which is preliminary data.</text>
</comment>
<evidence type="ECO:0000313" key="2">
    <source>
        <dbReference type="EMBL" id="KAK6543739.1"/>
    </source>
</evidence>
<keyword evidence="3" id="KW-1185">Reference proteome</keyword>
<dbReference type="InterPro" id="IPR036691">
    <property type="entry name" value="Endo/exonu/phosph_ase_sf"/>
</dbReference>
<protein>
    <recommendedName>
        <fullName evidence="1">Endonuclease/exonuclease/phosphatase domain-containing protein</fullName>
    </recommendedName>
</protein>
<dbReference type="CDD" id="cd09083">
    <property type="entry name" value="EEP-1"/>
    <property type="match status" value="1"/>
</dbReference>
<dbReference type="PANTHER" id="PTHR12121">
    <property type="entry name" value="CARBON CATABOLITE REPRESSOR PROTEIN 4"/>
    <property type="match status" value="1"/>
</dbReference>
<accession>A0AAV9XP24</accession>
<feature type="domain" description="Endonuclease/exonuclease/phosphatase" evidence="1">
    <location>
        <begin position="14"/>
        <end position="297"/>
    </location>
</feature>
<dbReference type="SUPFAM" id="SSF56219">
    <property type="entry name" value="DNase I-like"/>
    <property type="match status" value="1"/>
</dbReference>
<sequence>MQITSTPLPLRIISHNIRYATAHPFRGEEPWPTRLPLLISQLHLLTSASPHIPTIICLQEVLHNQLTDVLQKINSSLPPSLQWTSIGLHRDDGKLRGEASPVIYQPSVFTLLDNKTTWLSPTPTVPSKGWDAASIRVVTHGTFQHIPTGKKVVFMSTHLDDQGSKSRLHAAEMIIDIVGEYTKQGLPVALAGDFNSEAHQEAYERLAEADSGVVDVKGYVGSKCGLYGEENTYTGFGYEGEHEKIIDFIFVNDSVFTADEGGSDTKTDAAKEKDWKVRGYAVMPNKFKDVGVFVSDHRAVIADLELH</sequence>
<dbReference type="AlphaFoldDB" id="A0AAV9XP24"/>
<dbReference type="GO" id="GO:0000175">
    <property type="term" value="F:3'-5'-RNA exonuclease activity"/>
    <property type="evidence" value="ECO:0007669"/>
    <property type="project" value="TreeGrafter"/>
</dbReference>
<organism evidence="2 3">
    <name type="scientific">Orbilia ellipsospora</name>
    <dbReference type="NCBI Taxonomy" id="2528407"/>
    <lineage>
        <taxon>Eukaryota</taxon>
        <taxon>Fungi</taxon>
        <taxon>Dikarya</taxon>
        <taxon>Ascomycota</taxon>
        <taxon>Pezizomycotina</taxon>
        <taxon>Orbiliomycetes</taxon>
        <taxon>Orbiliales</taxon>
        <taxon>Orbiliaceae</taxon>
        <taxon>Orbilia</taxon>
    </lineage>
</organism>
<dbReference type="InterPro" id="IPR050410">
    <property type="entry name" value="CCR4/nocturin_mRNA_transcr"/>
</dbReference>
<gene>
    <name evidence="2" type="ORF">TWF694_000473</name>
</gene>
<dbReference type="InterPro" id="IPR005135">
    <property type="entry name" value="Endo/exonuclease/phosphatase"/>
</dbReference>
<name>A0AAV9XP24_9PEZI</name>
<reference evidence="2 3" key="1">
    <citation type="submission" date="2019-10" db="EMBL/GenBank/DDBJ databases">
        <authorList>
            <person name="Palmer J.M."/>
        </authorList>
    </citation>
    <scope>NUCLEOTIDE SEQUENCE [LARGE SCALE GENOMIC DNA]</scope>
    <source>
        <strain evidence="2 3">TWF694</strain>
    </source>
</reference>
<dbReference type="Gene3D" id="3.60.10.10">
    <property type="entry name" value="Endonuclease/exonuclease/phosphatase"/>
    <property type="match status" value="1"/>
</dbReference>
<dbReference type="Proteomes" id="UP001365542">
    <property type="component" value="Unassembled WGS sequence"/>
</dbReference>
<dbReference type="PANTHER" id="PTHR12121:SF36">
    <property type="entry name" value="ENDONUCLEASE_EXONUCLEASE_PHOSPHATASE DOMAIN-CONTAINING PROTEIN"/>
    <property type="match status" value="1"/>
</dbReference>
<dbReference type="EMBL" id="JAVHJO010000001">
    <property type="protein sequence ID" value="KAK6543739.1"/>
    <property type="molecule type" value="Genomic_DNA"/>
</dbReference>
<evidence type="ECO:0000259" key="1">
    <source>
        <dbReference type="Pfam" id="PF03372"/>
    </source>
</evidence>